<gene>
    <name evidence="2" type="ORF">CSC81_10085</name>
    <name evidence="1" type="ORF">Q8W23_08810</name>
</gene>
<evidence type="ECO:0000313" key="3">
    <source>
        <dbReference type="Proteomes" id="UP000222163"/>
    </source>
</evidence>
<reference evidence="2" key="2">
    <citation type="submission" date="2017-10" db="EMBL/GenBank/DDBJ databases">
        <authorList>
            <person name="Enke T.N."/>
            <person name="Cordero O.X."/>
        </authorList>
    </citation>
    <scope>NUCLEOTIDE SEQUENCE</scope>
    <source>
        <strain evidence="2">4G03</strain>
    </source>
</reference>
<dbReference type="AlphaFoldDB" id="A0A2G1BTT7"/>
<dbReference type="EMBL" id="PDUU01000008">
    <property type="protein sequence ID" value="PHN97418.1"/>
    <property type="molecule type" value="Genomic_DNA"/>
</dbReference>
<dbReference type="RefSeq" id="WP_099215628.1">
    <property type="nucleotide sequence ID" value="NZ_JAUYVU010000006.1"/>
</dbReference>
<comment type="caution">
    <text evidence="2">The sequence shown here is derived from an EMBL/GenBank/DDBJ whole genome shotgun (WGS) entry which is preliminary data.</text>
</comment>
<keyword evidence="4" id="KW-1185">Reference proteome</keyword>
<reference evidence="2 3" key="1">
    <citation type="journal article" date="2016" name="Nat. Commun.">
        <title>Microbial interactions lead to rapid micro-scale successions on model marine particles.</title>
        <authorList>
            <person name="Datta M.S."/>
            <person name="Sliwerska E."/>
            <person name="Gore J."/>
            <person name="Polz M.F."/>
            <person name="Cordero O.X."/>
        </authorList>
    </citation>
    <scope>NUCLEOTIDE SEQUENCE [LARGE SCALE GENOMIC DNA]</scope>
    <source>
        <strain evidence="2 3">4G03</strain>
    </source>
</reference>
<evidence type="ECO:0000313" key="1">
    <source>
        <dbReference type="EMBL" id="MDP2541570.1"/>
    </source>
</evidence>
<reference evidence="1 4" key="3">
    <citation type="submission" date="2023-07" db="EMBL/GenBank/DDBJ databases">
        <title>Genome content predicts the carbon catabolic preferences of heterotrophic bacteria.</title>
        <authorList>
            <person name="Gralka M."/>
        </authorList>
    </citation>
    <scope>NUCLEOTIDE SEQUENCE [LARGE SCALE GENOMIC DNA]</scope>
    <source>
        <strain evidence="1 4">4G03</strain>
    </source>
</reference>
<evidence type="ECO:0000313" key="2">
    <source>
        <dbReference type="EMBL" id="PHN97418.1"/>
    </source>
</evidence>
<name>A0A2G1BTT7_9FLAO</name>
<evidence type="ECO:0000313" key="4">
    <source>
        <dbReference type="Proteomes" id="UP001242342"/>
    </source>
</evidence>
<dbReference type="Proteomes" id="UP001242342">
    <property type="component" value="Unassembled WGS sequence"/>
</dbReference>
<sequence>MKKLKSLKGIKTLSRSEQNQINGGGYTYCKGPRLCCTRFANGQEFCDYGYCQSNGTCVWA</sequence>
<dbReference type="EMBL" id="JAUYVU010000006">
    <property type="protein sequence ID" value="MDP2541570.1"/>
    <property type="molecule type" value="Genomic_DNA"/>
</dbReference>
<dbReference type="Proteomes" id="UP000222163">
    <property type="component" value="Unassembled WGS sequence"/>
</dbReference>
<proteinExistence type="predicted"/>
<evidence type="ECO:0008006" key="5">
    <source>
        <dbReference type="Google" id="ProtNLM"/>
    </source>
</evidence>
<accession>A0A2G1BTT7</accession>
<protein>
    <recommendedName>
        <fullName evidence="5">Bacteriocin</fullName>
    </recommendedName>
</protein>
<accession>A0A497YVU2</accession>
<organism evidence="2 3">
    <name type="scientific">Tenacibaculum discolor</name>
    <dbReference type="NCBI Taxonomy" id="361581"/>
    <lineage>
        <taxon>Bacteria</taxon>
        <taxon>Pseudomonadati</taxon>
        <taxon>Bacteroidota</taxon>
        <taxon>Flavobacteriia</taxon>
        <taxon>Flavobacteriales</taxon>
        <taxon>Flavobacteriaceae</taxon>
        <taxon>Tenacibaculum</taxon>
    </lineage>
</organism>